<gene>
    <name evidence="2" type="ORF">HJ588_03230</name>
</gene>
<dbReference type="SUPFAM" id="SSF55961">
    <property type="entry name" value="Bet v1-like"/>
    <property type="match status" value="2"/>
</dbReference>
<name>A0A849AFD3_9MICO</name>
<feature type="compositionally biased region" description="Low complexity" evidence="1">
    <location>
        <begin position="11"/>
        <end position="22"/>
    </location>
</feature>
<dbReference type="InterPro" id="IPR019587">
    <property type="entry name" value="Polyketide_cyclase/dehydratase"/>
</dbReference>
<dbReference type="Gene3D" id="3.30.530.20">
    <property type="match status" value="2"/>
</dbReference>
<sequence>MPLPPSPRRQSTSAADSATTDAHQLRRPREKLIHVSQQQLDHVTEHRIGVAAPPSAVYAVIADATTWPHTFGPTVHAISESADDGSETLQLWALAGGEVRNWTSRRVHDPAARTIVFSQLVTSPPVTAMTGTWIVDPVQGDPNTSAVRLLHEFSVEDDDPAHVEWVETAVERNSTDELHALRVAAELDANQINATVHFADSVTIDAQVADVFAFLDRADAWAEHLPHVERVGFDEPSPGVQWLTLDTRAEDGSVHTTSSVRVTFPATSIVYKQTQVPAVLSAHTGAWTLRPLEGGVEVTSSHTIVVDPDKVHLLGAEATVATARDYVQAALSRNSRATLAVAKDRIEAARV</sequence>
<dbReference type="Pfam" id="PF10604">
    <property type="entry name" value="Polyketide_cyc2"/>
    <property type="match status" value="2"/>
</dbReference>
<dbReference type="Proteomes" id="UP000557772">
    <property type="component" value="Unassembled WGS sequence"/>
</dbReference>
<dbReference type="InterPro" id="IPR023393">
    <property type="entry name" value="START-like_dom_sf"/>
</dbReference>
<accession>A0A849AFD3</accession>
<dbReference type="EMBL" id="JABENB010000001">
    <property type="protein sequence ID" value="NNG38286.1"/>
    <property type="molecule type" value="Genomic_DNA"/>
</dbReference>
<dbReference type="CDD" id="cd08861">
    <property type="entry name" value="OtcD1_ARO-CYC_like"/>
    <property type="match status" value="2"/>
</dbReference>
<protein>
    <submittedName>
        <fullName evidence="2">Cyclase</fullName>
    </submittedName>
</protein>
<feature type="region of interest" description="Disordered" evidence="1">
    <location>
        <begin position="1"/>
        <end position="25"/>
    </location>
</feature>
<keyword evidence="3" id="KW-1185">Reference proteome</keyword>
<dbReference type="AlphaFoldDB" id="A0A849AFD3"/>
<comment type="caution">
    <text evidence="2">The sequence shown here is derived from an EMBL/GenBank/DDBJ whole genome shotgun (WGS) entry which is preliminary data.</text>
</comment>
<proteinExistence type="predicted"/>
<evidence type="ECO:0000313" key="2">
    <source>
        <dbReference type="EMBL" id="NNG38286.1"/>
    </source>
</evidence>
<reference evidence="2 3" key="1">
    <citation type="submission" date="2020-05" db="EMBL/GenBank/DDBJ databases">
        <title>Flexivirga sp. ID2601S isolated from air conditioner.</title>
        <authorList>
            <person name="Kim D.H."/>
        </authorList>
    </citation>
    <scope>NUCLEOTIDE SEQUENCE [LARGE SCALE GENOMIC DNA]</scope>
    <source>
        <strain evidence="2 3">ID2601S</strain>
    </source>
</reference>
<evidence type="ECO:0000313" key="3">
    <source>
        <dbReference type="Proteomes" id="UP000557772"/>
    </source>
</evidence>
<organism evidence="2 3">
    <name type="scientific">Flexivirga aerilata</name>
    <dbReference type="NCBI Taxonomy" id="1656889"/>
    <lineage>
        <taxon>Bacteria</taxon>
        <taxon>Bacillati</taxon>
        <taxon>Actinomycetota</taxon>
        <taxon>Actinomycetes</taxon>
        <taxon>Micrococcales</taxon>
        <taxon>Dermacoccaceae</taxon>
        <taxon>Flexivirga</taxon>
    </lineage>
</organism>
<evidence type="ECO:0000256" key="1">
    <source>
        <dbReference type="SAM" id="MobiDB-lite"/>
    </source>
</evidence>